<accession>A0AAJ0UCY3</accession>
<dbReference type="Pfam" id="PF07295">
    <property type="entry name" value="DUF1451"/>
    <property type="match status" value="1"/>
</dbReference>
<comment type="caution">
    <text evidence="2">The sequence shown here is derived from an EMBL/GenBank/DDBJ whole genome shotgun (WGS) entry which is preliminary data.</text>
</comment>
<organism evidence="2 3">
    <name type="scientific">Halochromatium salexigens</name>
    <name type="common">Chromatium salexigens</name>
    <dbReference type="NCBI Taxonomy" id="49447"/>
    <lineage>
        <taxon>Bacteria</taxon>
        <taxon>Pseudomonadati</taxon>
        <taxon>Pseudomonadota</taxon>
        <taxon>Gammaproteobacteria</taxon>
        <taxon>Chromatiales</taxon>
        <taxon>Chromatiaceae</taxon>
        <taxon>Halochromatium</taxon>
    </lineage>
</organism>
<keyword evidence="1" id="KW-0175">Coiled coil</keyword>
<reference evidence="2" key="1">
    <citation type="submission" date="2017-05" db="EMBL/GenBank/DDBJ databases">
        <authorList>
            <person name="Imhoff J.F."/>
            <person name="Rahn T."/>
            <person name="Kuenzel S."/>
            <person name="Neulinger S.C."/>
        </authorList>
    </citation>
    <scope>NUCLEOTIDE SEQUENCE</scope>
    <source>
        <strain evidence="2">DSM 4395</strain>
    </source>
</reference>
<name>A0AAJ0UCY3_HALSE</name>
<sequence length="180" mass="20383">MSNEEHPKSEDRLVKAYEQMLEQARDAVNEAEEATPKLQTMLARARENMVELGELSREEAHKVAEYIERDIEDAAHYLAETGEDLRAWWRFDLELTEQRMFEAFTSVADQTRLQLEQWSERARQASLYQAGQITGPGTLVCDKCGAETRFTRAGRIPACSECGGLTFQRVPSPSQPKTGG</sequence>
<evidence type="ECO:0000256" key="1">
    <source>
        <dbReference type="SAM" id="Coils"/>
    </source>
</evidence>
<dbReference type="InterPro" id="IPR009912">
    <property type="entry name" value="DUF1451"/>
</dbReference>
<dbReference type="AlphaFoldDB" id="A0AAJ0UCY3"/>
<dbReference type="EMBL" id="NHSF01000008">
    <property type="protein sequence ID" value="MBK5929123.1"/>
    <property type="molecule type" value="Genomic_DNA"/>
</dbReference>
<evidence type="ECO:0008006" key="4">
    <source>
        <dbReference type="Google" id="ProtNLM"/>
    </source>
</evidence>
<proteinExistence type="predicted"/>
<evidence type="ECO:0000313" key="2">
    <source>
        <dbReference type="EMBL" id="MBK5929123.1"/>
    </source>
</evidence>
<protein>
    <recommendedName>
        <fullName evidence="4">Zinc ribbon family protein</fullName>
    </recommendedName>
</protein>
<feature type="coiled-coil region" evidence="1">
    <location>
        <begin position="14"/>
        <end position="48"/>
    </location>
</feature>
<reference evidence="2" key="2">
    <citation type="journal article" date="2020" name="Microorganisms">
        <title>Osmotic Adaptation and Compatible Solute Biosynthesis of Phototrophic Bacteria as Revealed from Genome Analyses.</title>
        <authorList>
            <person name="Imhoff J.F."/>
            <person name="Rahn T."/>
            <person name="Kunzel S."/>
            <person name="Keller A."/>
            <person name="Neulinger S.C."/>
        </authorList>
    </citation>
    <scope>NUCLEOTIDE SEQUENCE</scope>
    <source>
        <strain evidence="2">DSM 4395</strain>
    </source>
</reference>
<keyword evidence="3" id="KW-1185">Reference proteome</keyword>
<dbReference type="Proteomes" id="UP001296967">
    <property type="component" value="Unassembled WGS sequence"/>
</dbReference>
<gene>
    <name evidence="2" type="ORF">CCR82_00870</name>
</gene>
<evidence type="ECO:0000313" key="3">
    <source>
        <dbReference type="Proteomes" id="UP001296967"/>
    </source>
</evidence>